<dbReference type="GO" id="GO:0005960">
    <property type="term" value="C:glycine cleavage complex"/>
    <property type="evidence" value="ECO:0007669"/>
    <property type="project" value="InterPro"/>
</dbReference>
<dbReference type="EC" id="2.1.2.10" evidence="2 7"/>
<dbReference type="Pfam" id="PF08669">
    <property type="entry name" value="GCV_T_C"/>
    <property type="match status" value="1"/>
</dbReference>
<dbReference type="InterPro" id="IPR028896">
    <property type="entry name" value="GcvT/YgfZ/DmdA"/>
</dbReference>
<evidence type="ECO:0000256" key="1">
    <source>
        <dbReference type="ARBA" id="ARBA00008609"/>
    </source>
</evidence>
<dbReference type="PIRSF" id="PIRSF006487">
    <property type="entry name" value="GcvT"/>
    <property type="match status" value="1"/>
</dbReference>
<dbReference type="NCBIfam" id="TIGR00528">
    <property type="entry name" value="gcvT"/>
    <property type="match status" value="1"/>
</dbReference>
<comment type="subunit">
    <text evidence="7">The glycine cleavage system is composed of four proteins: P, T, L and H.</text>
</comment>
<dbReference type="InterPro" id="IPR013977">
    <property type="entry name" value="GcvT_C"/>
</dbReference>
<evidence type="ECO:0000256" key="8">
    <source>
        <dbReference type="PIRSR" id="PIRSR006487-1"/>
    </source>
</evidence>
<keyword evidence="3 7" id="KW-0032">Aminotransferase</keyword>
<evidence type="ECO:0000256" key="4">
    <source>
        <dbReference type="ARBA" id="ARBA00022679"/>
    </source>
</evidence>
<dbReference type="SUPFAM" id="SSF101790">
    <property type="entry name" value="Aminomethyltransferase beta-barrel domain"/>
    <property type="match status" value="1"/>
</dbReference>
<dbReference type="STRING" id="530564.Psta_4673"/>
<dbReference type="SUPFAM" id="SSF103025">
    <property type="entry name" value="Folate-binding domain"/>
    <property type="match status" value="1"/>
</dbReference>
<dbReference type="Gene3D" id="4.10.1250.10">
    <property type="entry name" value="Aminomethyltransferase fragment"/>
    <property type="match status" value="1"/>
</dbReference>
<dbReference type="GO" id="GO:0004047">
    <property type="term" value="F:aminomethyltransferase activity"/>
    <property type="evidence" value="ECO:0007669"/>
    <property type="project" value="UniProtKB-UniRule"/>
</dbReference>
<evidence type="ECO:0000259" key="9">
    <source>
        <dbReference type="Pfam" id="PF01571"/>
    </source>
</evidence>
<evidence type="ECO:0000313" key="12">
    <source>
        <dbReference type="Proteomes" id="UP000001887"/>
    </source>
</evidence>
<accession>D2R7Y4</accession>
<protein>
    <recommendedName>
        <fullName evidence="2 7">Aminomethyltransferase</fullName>
        <ecNumber evidence="2 7">2.1.2.10</ecNumber>
    </recommendedName>
    <alternativeName>
        <fullName evidence="5 7">Glycine cleavage system T protein</fullName>
    </alternativeName>
</protein>
<proteinExistence type="inferred from homology"/>
<feature type="domain" description="Aminomethyltransferase C-terminal" evidence="10">
    <location>
        <begin position="292"/>
        <end position="368"/>
    </location>
</feature>
<dbReference type="PANTHER" id="PTHR43757:SF2">
    <property type="entry name" value="AMINOMETHYLTRANSFERASE, MITOCHONDRIAL"/>
    <property type="match status" value="1"/>
</dbReference>
<gene>
    <name evidence="7" type="primary">gcvT</name>
    <name evidence="11" type="ordered locus">Psta_4673</name>
</gene>
<dbReference type="InterPro" id="IPR029043">
    <property type="entry name" value="GcvT/YgfZ_C"/>
</dbReference>
<dbReference type="Pfam" id="PF01571">
    <property type="entry name" value="GCV_T"/>
    <property type="match status" value="1"/>
</dbReference>
<keyword evidence="4 7" id="KW-0808">Transferase</keyword>
<sequence>MTASLRQTPLHDWHVARGGRMVDFAGWSMPVQYGSIVEEHNTVRNKAGLFDVSHMGRLRVEGPGALAYLDSLVTRKVAGMGPGKIRYGLVCNEAGGILDDILVYHLQQHGGGLYALVVVNASNRDKIVSHFQAHLPASGDVTLDDRTLETAMIAVQGPKALAVVEPLVGVDVGGLSYYTGTETTICGKPGIVSRTGYTGEDGCEVILPAEAAKDFCDKCLEHGVSVGAAPAGLGARDTLRLEAAMPLYGHELSESLDPLQAGLDFAVTLEGREFLGRQAILNRRADKERPVRVGLELAGRRAAREHYAVYSGDKRVGEVTSGAFAPTVQKAIAMAYVEPQLAAVGTELAVDIRGTMETARVVSLPFYKRPKTS</sequence>
<dbReference type="InterPro" id="IPR006222">
    <property type="entry name" value="GCVT_N"/>
</dbReference>
<dbReference type="GO" id="GO:0019464">
    <property type="term" value="P:glycine decarboxylation via glycine cleavage system"/>
    <property type="evidence" value="ECO:0007669"/>
    <property type="project" value="UniProtKB-UniRule"/>
</dbReference>
<dbReference type="KEGG" id="psl:Psta_4673"/>
<dbReference type="InterPro" id="IPR027266">
    <property type="entry name" value="TrmE/GcvT-like"/>
</dbReference>
<dbReference type="Proteomes" id="UP000001887">
    <property type="component" value="Chromosome"/>
</dbReference>
<dbReference type="FunFam" id="2.40.30.110:FF:000003">
    <property type="entry name" value="Aminomethyltransferase"/>
    <property type="match status" value="1"/>
</dbReference>
<dbReference type="OrthoDB" id="9774591at2"/>
<evidence type="ECO:0000256" key="7">
    <source>
        <dbReference type="HAMAP-Rule" id="MF_00259"/>
    </source>
</evidence>
<name>D2R7Y4_PIRSD</name>
<evidence type="ECO:0000256" key="6">
    <source>
        <dbReference type="ARBA" id="ARBA00047665"/>
    </source>
</evidence>
<dbReference type="Gene3D" id="3.30.70.1400">
    <property type="entry name" value="Aminomethyltransferase beta-barrel domains"/>
    <property type="match status" value="1"/>
</dbReference>
<dbReference type="eggNOG" id="COG0404">
    <property type="taxonomic scope" value="Bacteria"/>
</dbReference>
<evidence type="ECO:0000256" key="2">
    <source>
        <dbReference type="ARBA" id="ARBA00012616"/>
    </source>
</evidence>
<evidence type="ECO:0000256" key="5">
    <source>
        <dbReference type="ARBA" id="ARBA00031395"/>
    </source>
</evidence>
<comment type="function">
    <text evidence="7">The glycine cleavage system catalyzes the degradation of glycine.</text>
</comment>
<dbReference type="AlphaFoldDB" id="D2R7Y4"/>
<dbReference type="FunFam" id="3.30.70.1400:FF:000001">
    <property type="entry name" value="Aminomethyltransferase"/>
    <property type="match status" value="1"/>
</dbReference>
<dbReference type="HOGENOM" id="CLU_007884_10_2_0"/>
<evidence type="ECO:0000259" key="10">
    <source>
        <dbReference type="Pfam" id="PF08669"/>
    </source>
</evidence>
<dbReference type="NCBIfam" id="NF001567">
    <property type="entry name" value="PRK00389.1"/>
    <property type="match status" value="1"/>
</dbReference>
<comment type="catalytic activity">
    <reaction evidence="6 7">
        <text>N(6)-[(R)-S(8)-aminomethyldihydrolipoyl]-L-lysyl-[protein] + (6S)-5,6,7,8-tetrahydrofolate = N(6)-[(R)-dihydrolipoyl]-L-lysyl-[protein] + (6R)-5,10-methylene-5,6,7,8-tetrahydrofolate + NH4(+)</text>
        <dbReference type="Rhea" id="RHEA:16945"/>
        <dbReference type="Rhea" id="RHEA-COMP:10475"/>
        <dbReference type="Rhea" id="RHEA-COMP:10492"/>
        <dbReference type="ChEBI" id="CHEBI:15636"/>
        <dbReference type="ChEBI" id="CHEBI:28938"/>
        <dbReference type="ChEBI" id="CHEBI:57453"/>
        <dbReference type="ChEBI" id="CHEBI:83100"/>
        <dbReference type="ChEBI" id="CHEBI:83143"/>
        <dbReference type="EC" id="2.1.2.10"/>
    </reaction>
</comment>
<comment type="similarity">
    <text evidence="1 7">Belongs to the GcvT family.</text>
</comment>
<dbReference type="GO" id="GO:0005829">
    <property type="term" value="C:cytosol"/>
    <property type="evidence" value="ECO:0007669"/>
    <property type="project" value="TreeGrafter"/>
</dbReference>
<dbReference type="InterPro" id="IPR022903">
    <property type="entry name" value="GcvT_bac"/>
</dbReference>
<dbReference type="InterPro" id="IPR006223">
    <property type="entry name" value="GcvT"/>
</dbReference>
<dbReference type="HAMAP" id="MF_00259">
    <property type="entry name" value="GcvT"/>
    <property type="match status" value="1"/>
</dbReference>
<feature type="domain" description="GCVT N-terminal" evidence="9">
    <location>
        <begin position="10"/>
        <end position="269"/>
    </location>
</feature>
<dbReference type="Gene3D" id="3.30.1360.120">
    <property type="entry name" value="Probable tRNA modification gtpase trme, domain 1"/>
    <property type="match status" value="1"/>
</dbReference>
<feature type="binding site" evidence="8">
    <location>
        <position position="204"/>
    </location>
    <ligand>
        <name>substrate</name>
    </ligand>
</feature>
<keyword evidence="12" id="KW-1185">Reference proteome</keyword>
<dbReference type="PANTHER" id="PTHR43757">
    <property type="entry name" value="AMINOMETHYLTRANSFERASE"/>
    <property type="match status" value="1"/>
</dbReference>
<evidence type="ECO:0000313" key="11">
    <source>
        <dbReference type="EMBL" id="ADB19315.1"/>
    </source>
</evidence>
<dbReference type="EMBL" id="CP001848">
    <property type="protein sequence ID" value="ADB19315.1"/>
    <property type="molecule type" value="Genomic_DNA"/>
</dbReference>
<organism evidence="11 12">
    <name type="scientific">Pirellula staleyi (strain ATCC 27377 / DSM 6068 / ICPB 4128)</name>
    <name type="common">Pirella staleyi</name>
    <dbReference type="NCBI Taxonomy" id="530564"/>
    <lineage>
        <taxon>Bacteria</taxon>
        <taxon>Pseudomonadati</taxon>
        <taxon>Planctomycetota</taxon>
        <taxon>Planctomycetia</taxon>
        <taxon>Pirellulales</taxon>
        <taxon>Pirellulaceae</taxon>
        <taxon>Pirellula</taxon>
    </lineage>
</organism>
<reference evidence="11 12" key="1">
    <citation type="journal article" date="2009" name="Stand. Genomic Sci.">
        <title>Complete genome sequence of Pirellula staleyi type strain (ATCC 27377).</title>
        <authorList>
            <person name="Clum A."/>
            <person name="Tindall B.J."/>
            <person name="Sikorski J."/>
            <person name="Ivanova N."/>
            <person name="Mavrommatis K."/>
            <person name="Lucas S."/>
            <person name="Glavina del Rio T."/>
            <person name="Nolan M."/>
            <person name="Chen F."/>
            <person name="Tice H."/>
            <person name="Pitluck S."/>
            <person name="Cheng J.F."/>
            <person name="Chertkov O."/>
            <person name="Brettin T."/>
            <person name="Han C."/>
            <person name="Detter J.C."/>
            <person name="Kuske C."/>
            <person name="Bruce D."/>
            <person name="Goodwin L."/>
            <person name="Ovchinikova G."/>
            <person name="Pati A."/>
            <person name="Mikhailova N."/>
            <person name="Chen A."/>
            <person name="Palaniappan K."/>
            <person name="Land M."/>
            <person name="Hauser L."/>
            <person name="Chang Y.J."/>
            <person name="Jeffries C.D."/>
            <person name="Chain P."/>
            <person name="Rohde M."/>
            <person name="Goker M."/>
            <person name="Bristow J."/>
            <person name="Eisen J.A."/>
            <person name="Markowitz V."/>
            <person name="Hugenholtz P."/>
            <person name="Kyrpides N.C."/>
            <person name="Klenk H.P."/>
            <person name="Lapidus A."/>
        </authorList>
    </citation>
    <scope>NUCLEOTIDE SEQUENCE [LARGE SCALE GENOMIC DNA]</scope>
    <source>
        <strain evidence="12">ATCC 27377 / DSM 6068 / ICPB 4128</strain>
    </source>
</reference>
<dbReference type="Gene3D" id="2.40.30.110">
    <property type="entry name" value="Aminomethyltransferase beta-barrel domains"/>
    <property type="match status" value="1"/>
</dbReference>
<evidence type="ECO:0000256" key="3">
    <source>
        <dbReference type="ARBA" id="ARBA00022576"/>
    </source>
</evidence>
<dbReference type="GO" id="GO:0008483">
    <property type="term" value="F:transaminase activity"/>
    <property type="evidence" value="ECO:0007669"/>
    <property type="project" value="UniProtKB-KW"/>
</dbReference>